<reference evidence="2" key="1">
    <citation type="journal article" date="2024" name="Toxins">
        <title>Genome Sequence Analysis of Native Xenorhabdus Strains Isolated from Entomopathogenic Nematodes in Argentina.</title>
        <authorList>
            <person name="Palma L."/>
            <person name="Frizzo L."/>
            <person name="Kaiser S."/>
            <person name="Berry C."/>
            <person name="Caballero P."/>
            <person name="Bode H.B."/>
            <person name="Del Valle E.E."/>
        </authorList>
    </citation>
    <scope>NUCLEOTIDE SEQUENCE [LARGE SCALE GENOMIC DNA]</scope>
    <source>
        <strain evidence="2">Reich</strain>
    </source>
</reference>
<proteinExistence type="predicted"/>
<keyword evidence="2" id="KW-1185">Reference proteome</keyword>
<sequence>MLKVTLLLFSGRDNYSWSSDSHSMITNKFLSLFQDNIRGLNIHEHEGKLGFSGFFVEFTDDTEAIAYEYGLPNSFYICDGKAPSLVLSQQLGLELLKNFNMDSEAEKIITDDIYNVKQEPYDISDDLTRDENEYIESNNRRRHLHDVGSKGNVDTDFINPLTGVSYSIEAGFFSKIFWNAPIRQPYNNCYSYACNYASNTLPQPGLYSNQRFKNNMQSVIDGIIADGLIPLEDYKNKDYPPNYVVALYTTETYPEPLSHFILWDYHFYRLCVSRGHEHRQIWGHKPGTSKARKRDEQNQIILDPNKCDRGNYTEFGGYFIVNRQVKIK</sequence>
<protein>
    <submittedName>
        <fullName evidence="1">Uncharacterized protein</fullName>
    </submittedName>
</protein>
<accession>A0ABU4SG78</accession>
<organism evidence="1 2">
    <name type="scientific">Xenorhabdus littoralis</name>
    <dbReference type="NCBI Taxonomy" id="2582835"/>
    <lineage>
        <taxon>Bacteria</taxon>
        <taxon>Pseudomonadati</taxon>
        <taxon>Pseudomonadota</taxon>
        <taxon>Gammaproteobacteria</taxon>
        <taxon>Enterobacterales</taxon>
        <taxon>Morganellaceae</taxon>
        <taxon>Xenorhabdus</taxon>
    </lineage>
</organism>
<dbReference type="RefSeq" id="WP_319924379.1">
    <property type="nucleotide sequence ID" value="NZ_VCDP01000002.1"/>
</dbReference>
<dbReference type="Proteomes" id="UP001271640">
    <property type="component" value="Unassembled WGS sequence"/>
</dbReference>
<evidence type="ECO:0000313" key="2">
    <source>
        <dbReference type="Proteomes" id="UP001271640"/>
    </source>
</evidence>
<comment type="caution">
    <text evidence="1">The sequence shown here is derived from an EMBL/GenBank/DDBJ whole genome shotgun (WGS) entry which is preliminary data.</text>
</comment>
<gene>
    <name evidence="1" type="ORF">FE394_00125</name>
</gene>
<dbReference type="EMBL" id="VCDP01000002">
    <property type="protein sequence ID" value="MDX7997642.1"/>
    <property type="molecule type" value="Genomic_DNA"/>
</dbReference>
<evidence type="ECO:0000313" key="1">
    <source>
        <dbReference type="EMBL" id="MDX7997642.1"/>
    </source>
</evidence>
<name>A0ABU4SG78_9GAMM</name>